<dbReference type="PANTHER" id="PTHR38588:SF1">
    <property type="entry name" value="BLL0334 PROTEIN"/>
    <property type="match status" value="1"/>
</dbReference>
<dbReference type="InterPro" id="IPR023393">
    <property type="entry name" value="START-like_dom_sf"/>
</dbReference>
<dbReference type="PANTHER" id="PTHR38588">
    <property type="entry name" value="BLL0334 PROTEIN"/>
    <property type="match status" value="1"/>
</dbReference>
<proteinExistence type="predicted"/>
<dbReference type="Pfam" id="PF06240">
    <property type="entry name" value="COXG"/>
    <property type="match status" value="1"/>
</dbReference>
<gene>
    <name evidence="1" type="ORF">HYY65_02475</name>
</gene>
<name>A0A932GN30_UNCTE</name>
<protein>
    <submittedName>
        <fullName evidence="1">SRPBCC family protein</fullName>
    </submittedName>
</protein>
<accession>A0A932GN30</accession>
<dbReference type="Proteomes" id="UP000741360">
    <property type="component" value="Unassembled WGS sequence"/>
</dbReference>
<dbReference type="SUPFAM" id="SSF55961">
    <property type="entry name" value="Bet v1-like"/>
    <property type="match status" value="1"/>
</dbReference>
<evidence type="ECO:0000313" key="2">
    <source>
        <dbReference type="Proteomes" id="UP000741360"/>
    </source>
</evidence>
<dbReference type="InterPro" id="IPR010419">
    <property type="entry name" value="CO_DH_gsu"/>
</dbReference>
<dbReference type="EMBL" id="JACPSX010000042">
    <property type="protein sequence ID" value="MBI3013938.1"/>
    <property type="molecule type" value="Genomic_DNA"/>
</dbReference>
<sequence length="148" mass="16237">MELEGEFLVPLSRQVVYNFFMDPHKFGKAIPDVEELNVLDNDSFMARVRVGISYIKGSLGMQFERVAAEDGQAATYRGKGLGMGSFAEVEASFRLEDLQDGGTRVKWRGEAKIGGRLAGMGGGLLEPVARKNTTRFITAIEAGLRDMT</sequence>
<organism evidence="1 2">
    <name type="scientific">Tectimicrobiota bacterium</name>
    <dbReference type="NCBI Taxonomy" id="2528274"/>
    <lineage>
        <taxon>Bacteria</taxon>
        <taxon>Pseudomonadati</taxon>
        <taxon>Nitrospinota/Tectimicrobiota group</taxon>
        <taxon>Candidatus Tectimicrobiota</taxon>
    </lineage>
</organism>
<comment type="caution">
    <text evidence="1">The sequence shown here is derived from an EMBL/GenBank/DDBJ whole genome shotgun (WGS) entry which is preliminary data.</text>
</comment>
<dbReference type="Gene3D" id="3.30.530.20">
    <property type="match status" value="1"/>
</dbReference>
<dbReference type="AlphaFoldDB" id="A0A932GN30"/>
<reference evidence="1" key="1">
    <citation type="submission" date="2020-07" db="EMBL/GenBank/DDBJ databases">
        <title>Huge and variable diversity of episymbiotic CPR bacteria and DPANN archaea in groundwater ecosystems.</title>
        <authorList>
            <person name="He C.Y."/>
            <person name="Keren R."/>
            <person name="Whittaker M."/>
            <person name="Farag I.F."/>
            <person name="Doudna J."/>
            <person name="Cate J.H.D."/>
            <person name="Banfield J.F."/>
        </authorList>
    </citation>
    <scope>NUCLEOTIDE SEQUENCE</scope>
    <source>
        <strain evidence="1">NC_groundwater_717_Ag_S-0.2um_59_8</strain>
    </source>
</reference>
<evidence type="ECO:0000313" key="1">
    <source>
        <dbReference type="EMBL" id="MBI3013938.1"/>
    </source>
</evidence>